<dbReference type="Pfam" id="PF13556">
    <property type="entry name" value="HTH_30"/>
    <property type="match status" value="1"/>
</dbReference>
<keyword evidence="6" id="KW-1185">Reference proteome</keyword>
<dbReference type="InterPro" id="IPR009057">
    <property type="entry name" value="Homeodomain-like_sf"/>
</dbReference>
<evidence type="ECO:0000259" key="3">
    <source>
        <dbReference type="Pfam" id="PF13556"/>
    </source>
</evidence>
<dbReference type="PANTHER" id="PTHR33744:SF15">
    <property type="entry name" value="CARBOHYDRATE DIACID REGULATOR"/>
    <property type="match status" value="1"/>
</dbReference>
<evidence type="ECO:0000313" key="6">
    <source>
        <dbReference type="Proteomes" id="UP000292003"/>
    </source>
</evidence>
<dbReference type="Proteomes" id="UP000292003">
    <property type="component" value="Unassembled WGS sequence"/>
</dbReference>
<dbReference type="Gene3D" id="1.10.10.2840">
    <property type="entry name" value="PucR C-terminal helix-turn-helix domain"/>
    <property type="match status" value="1"/>
</dbReference>
<dbReference type="InterPro" id="IPR042070">
    <property type="entry name" value="PucR_C-HTH_sf"/>
</dbReference>
<reference evidence="5 6" key="1">
    <citation type="submission" date="2019-02" db="EMBL/GenBank/DDBJ databases">
        <title>Draft genome sequence of Amycolatopsis sp. 8-3EHSu isolated from roots of Suaeda maritima.</title>
        <authorList>
            <person name="Duangmal K."/>
            <person name="Chantavorakit T."/>
        </authorList>
    </citation>
    <scope>NUCLEOTIDE SEQUENCE [LARGE SCALE GENOMIC DNA]</scope>
    <source>
        <strain evidence="5 6">8-3EHSu</strain>
    </source>
</reference>
<evidence type="ECO:0008006" key="7">
    <source>
        <dbReference type="Google" id="ProtNLM"/>
    </source>
</evidence>
<comment type="similarity">
    <text evidence="1">Belongs to the CdaR family.</text>
</comment>
<gene>
    <name evidence="5" type="ORF">EWH70_33380</name>
</gene>
<evidence type="ECO:0000259" key="2">
    <source>
        <dbReference type="Pfam" id="PF05651"/>
    </source>
</evidence>
<name>A0A4Q7J022_9PSEU</name>
<dbReference type="InterPro" id="IPR025736">
    <property type="entry name" value="PucR_C-HTH_dom"/>
</dbReference>
<evidence type="ECO:0000256" key="1">
    <source>
        <dbReference type="ARBA" id="ARBA00006754"/>
    </source>
</evidence>
<dbReference type="EMBL" id="SFCC01000022">
    <property type="protein sequence ID" value="RZQ59716.1"/>
    <property type="molecule type" value="Genomic_DNA"/>
</dbReference>
<accession>A0A4Q7J022</accession>
<dbReference type="RefSeq" id="WP_130479573.1">
    <property type="nucleotide sequence ID" value="NZ_SFCC01000022.1"/>
</dbReference>
<dbReference type="PANTHER" id="PTHR33744">
    <property type="entry name" value="CARBOHYDRATE DIACID REGULATOR"/>
    <property type="match status" value="1"/>
</dbReference>
<feature type="domain" description="CdaR GGDEF-like" evidence="4">
    <location>
        <begin position="145"/>
        <end position="252"/>
    </location>
</feature>
<dbReference type="InterPro" id="IPR008599">
    <property type="entry name" value="Diacid_rec"/>
</dbReference>
<evidence type="ECO:0000259" key="4">
    <source>
        <dbReference type="Pfam" id="PF17853"/>
    </source>
</evidence>
<dbReference type="Pfam" id="PF17853">
    <property type="entry name" value="GGDEF_2"/>
    <property type="match status" value="1"/>
</dbReference>
<dbReference type="Pfam" id="PF05651">
    <property type="entry name" value="Diacid_rec"/>
    <property type="match status" value="1"/>
</dbReference>
<protein>
    <recommendedName>
        <fullName evidence="7">Sugar diacid utilization regulator</fullName>
    </recommendedName>
</protein>
<sequence length="362" mass="38935">MVLTPELAQEIAAETSQILGLNVLITDREGTVIGSGDPTRVGTVHEASAEVLDTLRPATHTAEQARALRGVLPGITLPITHGGEAVGTVGLTGQPRRVRQFGLMVRRQTEILLRESVSQRDRLLREHALAGLVRDVVFFDPAVADPAAIHARAGELGVDLRLRRAAIVVEPGRPHTVREEFSGTQDVVAEPAAGRVVVLHHVTGDITARCGRLVALLRERHGTEARIGHGPAATDLAGLHESCTDAAAAVRLGPTAMPDSQVYPAEALRVHQLLETAGPHARQRYAETQLGTLPAEPAWPVTRQTLLAWAEGGFNLVRAAERLHVHRNTLLYRLDRIARTSGRNPRDAADGIALYLACLITP</sequence>
<comment type="caution">
    <text evidence="5">The sequence shown here is derived from an EMBL/GenBank/DDBJ whole genome shotgun (WGS) entry which is preliminary data.</text>
</comment>
<dbReference type="InterPro" id="IPR051448">
    <property type="entry name" value="CdaR-like_regulators"/>
</dbReference>
<dbReference type="SUPFAM" id="SSF46689">
    <property type="entry name" value="Homeodomain-like"/>
    <property type="match status" value="1"/>
</dbReference>
<proteinExistence type="inferred from homology"/>
<organism evidence="5 6">
    <name type="scientific">Amycolatopsis suaedae</name>
    <dbReference type="NCBI Taxonomy" id="2510978"/>
    <lineage>
        <taxon>Bacteria</taxon>
        <taxon>Bacillati</taxon>
        <taxon>Actinomycetota</taxon>
        <taxon>Actinomycetes</taxon>
        <taxon>Pseudonocardiales</taxon>
        <taxon>Pseudonocardiaceae</taxon>
        <taxon>Amycolatopsis</taxon>
    </lineage>
</organism>
<dbReference type="InterPro" id="IPR041522">
    <property type="entry name" value="CdaR_GGDEF"/>
</dbReference>
<feature type="domain" description="PucR C-terminal helix-turn-helix" evidence="3">
    <location>
        <begin position="303"/>
        <end position="360"/>
    </location>
</feature>
<feature type="domain" description="Putative sugar diacid recognition" evidence="2">
    <location>
        <begin position="3"/>
        <end position="134"/>
    </location>
</feature>
<dbReference type="OrthoDB" id="3196285at2"/>
<evidence type="ECO:0000313" key="5">
    <source>
        <dbReference type="EMBL" id="RZQ59716.1"/>
    </source>
</evidence>
<dbReference type="AlphaFoldDB" id="A0A4Q7J022"/>